<accession>G9ZIP1</accession>
<gene>
    <name evidence="1" type="ORF">HMPREF9080_02652</name>
</gene>
<dbReference type="EMBL" id="AGCM01000155">
    <property type="protein sequence ID" value="EHM51679.1"/>
    <property type="molecule type" value="Genomic_DNA"/>
</dbReference>
<evidence type="ECO:0000313" key="1">
    <source>
        <dbReference type="EMBL" id="EHM51679.1"/>
    </source>
</evidence>
<reference evidence="1 2" key="1">
    <citation type="submission" date="2011-08" db="EMBL/GenBank/DDBJ databases">
        <authorList>
            <person name="Weinstock G."/>
            <person name="Sodergren E."/>
            <person name="Clifton S."/>
            <person name="Fulton L."/>
            <person name="Fulton B."/>
            <person name="Courtney L."/>
            <person name="Fronick C."/>
            <person name="Harrison M."/>
            <person name="Strong C."/>
            <person name="Farmer C."/>
            <person name="Delahaunty K."/>
            <person name="Markovic C."/>
            <person name="Hall O."/>
            <person name="Minx P."/>
            <person name="Tomlinson C."/>
            <person name="Mitreva M."/>
            <person name="Hou S."/>
            <person name="Chen J."/>
            <person name="Wollam A."/>
            <person name="Pepin K.H."/>
            <person name="Johnson M."/>
            <person name="Bhonagiri V."/>
            <person name="Zhang X."/>
            <person name="Suruliraj S."/>
            <person name="Warren W."/>
            <person name="Chinwalla A."/>
            <person name="Mardis E.R."/>
            <person name="Wilson R.K."/>
        </authorList>
    </citation>
    <scope>NUCLEOTIDE SEQUENCE [LARGE SCALE GENOMIC DNA]</scope>
    <source>
        <strain evidence="1 2">F0432</strain>
    </source>
</reference>
<sequence length="67" mass="7522">MCKERNDCNAEMVWDLDGALEKRFGCDFSGFCHLVEKLLPLMPDDRDYHAFPADGAAIVRTTADNAD</sequence>
<name>G9ZIP1_9GAMM</name>
<dbReference type="Proteomes" id="UP000004750">
    <property type="component" value="Unassembled WGS sequence"/>
</dbReference>
<organism evidence="1 2">
    <name type="scientific">Cardiobacterium valvarum F0432</name>
    <dbReference type="NCBI Taxonomy" id="797473"/>
    <lineage>
        <taxon>Bacteria</taxon>
        <taxon>Pseudomonadati</taxon>
        <taxon>Pseudomonadota</taxon>
        <taxon>Gammaproteobacteria</taxon>
        <taxon>Cardiobacteriales</taxon>
        <taxon>Cardiobacteriaceae</taxon>
        <taxon>Cardiobacterium</taxon>
    </lineage>
</organism>
<proteinExistence type="predicted"/>
<dbReference type="HOGENOM" id="CLU_2804554_0_0_6"/>
<protein>
    <submittedName>
        <fullName evidence="1">Uncharacterized protein</fullName>
    </submittedName>
</protein>
<dbReference type="AlphaFoldDB" id="G9ZIP1"/>
<comment type="caution">
    <text evidence="1">The sequence shown here is derived from an EMBL/GenBank/DDBJ whole genome shotgun (WGS) entry which is preliminary data.</text>
</comment>
<dbReference type="STRING" id="797473.HMPREF9080_02652"/>
<evidence type="ECO:0000313" key="2">
    <source>
        <dbReference type="Proteomes" id="UP000004750"/>
    </source>
</evidence>